<dbReference type="AlphaFoldDB" id="A0A8C7D8M4"/>
<dbReference type="InterPro" id="IPR041366">
    <property type="entry name" value="Pre-PUA"/>
</dbReference>
<sequence length="155" mass="16705">QHALAFRSKKRKLKADISTAFPSLSVEELSELVPDKEELNVVKIYAHKGDAVTLYVLHKNPVFFELENVATVNLSIPQVGFKSTSFTTWPPVLQKLAGGAGKVIYLMLPGVVVPPSGLPEVKKGDFCAVKVVSNRAPMAVGTGALPPCPMICFCL</sequence>
<name>A0A8C7D8M4_ONCKI</name>
<dbReference type="CDD" id="cd21156">
    <property type="entry name" value="PUA_eIF2d-like"/>
    <property type="match status" value="1"/>
</dbReference>
<dbReference type="Gene3D" id="3.10.400.20">
    <property type="match status" value="1"/>
</dbReference>
<dbReference type="InterPro" id="IPR048248">
    <property type="entry name" value="PUA_eIF2d-like"/>
</dbReference>
<reference evidence="3" key="1">
    <citation type="submission" date="2025-08" db="UniProtKB">
        <authorList>
            <consortium name="Ensembl"/>
        </authorList>
    </citation>
    <scope>IDENTIFICATION</scope>
</reference>
<accession>A0A8C7D8M4</accession>
<evidence type="ECO:0000259" key="1">
    <source>
        <dbReference type="Pfam" id="PF17832"/>
    </source>
</evidence>
<reference evidence="3" key="2">
    <citation type="submission" date="2025-09" db="UniProtKB">
        <authorList>
            <consortium name="Ensembl"/>
        </authorList>
    </citation>
    <scope>IDENTIFICATION</scope>
</reference>
<dbReference type="Ensembl" id="ENSOKIT00005016557.1">
    <property type="protein sequence ID" value="ENSOKIP00005015580.1"/>
    <property type="gene ID" value="ENSOKIG00005006940.1"/>
</dbReference>
<organism evidence="3 4">
    <name type="scientific">Oncorhynchus kisutch</name>
    <name type="common">Coho salmon</name>
    <name type="synonym">Salmo kisutch</name>
    <dbReference type="NCBI Taxonomy" id="8019"/>
    <lineage>
        <taxon>Eukaryota</taxon>
        <taxon>Metazoa</taxon>
        <taxon>Chordata</taxon>
        <taxon>Craniata</taxon>
        <taxon>Vertebrata</taxon>
        <taxon>Euteleostomi</taxon>
        <taxon>Actinopterygii</taxon>
        <taxon>Neopterygii</taxon>
        <taxon>Teleostei</taxon>
        <taxon>Protacanthopterygii</taxon>
        <taxon>Salmoniformes</taxon>
        <taxon>Salmonidae</taxon>
        <taxon>Salmoninae</taxon>
        <taxon>Oncorhynchus</taxon>
    </lineage>
</organism>
<dbReference type="InterPro" id="IPR048247">
    <property type="entry name" value="eIF2D_N"/>
</dbReference>
<proteinExistence type="predicted"/>
<evidence type="ECO:0000313" key="3">
    <source>
        <dbReference type="Ensembl" id="ENSOKIP00005015580.1"/>
    </source>
</evidence>
<keyword evidence="4" id="KW-1185">Reference proteome</keyword>
<feature type="domain" description="Eukaryotic translation initiation factor 2D-like PUA RNA-binding" evidence="2">
    <location>
        <begin position="85"/>
        <end position="145"/>
    </location>
</feature>
<evidence type="ECO:0000313" key="4">
    <source>
        <dbReference type="Proteomes" id="UP000694557"/>
    </source>
</evidence>
<dbReference type="Pfam" id="PF26292">
    <property type="entry name" value="PUA_elF2D"/>
    <property type="match status" value="1"/>
</dbReference>
<feature type="domain" description="Pre-PUA" evidence="1">
    <location>
        <begin position="8"/>
        <end position="67"/>
    </location>
</feature>
<dbReference type="Proteomes" id="UP000694557">
    <property type="component" value="Unassembled WGS sequence"/>
</dbReference>
<dbReference type="GO" id="GO:0001731">
    <property type="term" value="P:formation of translation preinitiation complex"/>
    <property type="evidence" value="ECO:0007669"/>
    <property type="project" value="InterPro"/>
</dbReference>
<protein>
    <submittedName>
        <fullName evidence="3">Uncharacterized protein</fullName>
    </submittedName>
</protein>
<dbReference type="InterPro" id="IPR039757">
    <property type="entry name" value="EIF2D"/>
</dbReference>
<dbReference type="GeneTree" id="ENSGT00550000074865"/>
<dbReference type="CDD" id="cd11610">
    <property type="entry name" value="eIF2D_N"/>
    <property type="match status" value="1"/>
</dbReference>
<dbReference type="GO" id="GO:0003743">
    <property type="term" value="F:translation initiation factor activity"/>
    <property type="evidence" value="ECO:0007669"/>
    <property type="project" value="InterPro"/>
</dbReference>
<dbReference type="PANTHER" id="PTHR12217:SF4">
    <property type="entry name" value="EUKARYOTIC TRANSLATION INITIATION FACTOR 2D"/>
    <property type="match status" value="1"/>
</dbReference>
<evidence type="ECO:0000259" key="2">
    <source>
        <dbReference type="Pfam" id="PF26292"/>
    </source>
</evidence>
<dbReference type="Pfam" id="PF17832">
    <property type="entry name" value="Pre-PUA"/>
    <property type="match status" value="1"/>
</dbReference>
<dbReference type="PANTHER" id="PTHR12217">
    <property type="entry name" value="EUKARYOTIC TRANSLATION INITIATION FACTOR 2D"/>
    <property type="match status" value="1"/>
</dbReference>